<evidence type="ECO:0000256" key="2">
    <source>
        <dbReference type="SAM" id="Phobius"/>
    </source>
</evidence>
<protein>
    <submittedName>
        <fullName evidence="3">Uncharacterized protein</fullName>
    </submittedName>
</protein>
<evidence type="ECO:0000313" key="3">
    <source>
        <dbReference type="EMBL" id="KAI0515687.1"/>
    </source>
</evidence>
<dbReference type="Proteomes" id="UP000829196">
    <property type="component" value="Unassembled WGS sequence"/>
</dbReference>
<reference evidence="3" key="1">
    <citation type="journal article" date="2022" name="Front. Genet.">
        <title>Chromosome-Scale Assembly of the Dendrobium nobile Genome Provides Insights Into the Molecular Mechanism of the Biosynthesis of the Medicinal Active Ingredient of Dendrobium.</title>
        <authorList>
            <person name="Xu Q."/>
            <person name="Niu S.-C."/>
            <person name="Li K.-L."/>
            <person name="Zheng P.-J."/>
            <person name="Zhang X.-J."/>
            <person name="Jia Y."/>
            <person name="Liu Y."/>
            <person name="Niu Y.-X."/>
            <person name="Yu L.-H."/>
            <person name="Chen D.-F."/>
            <person name="Zhang G.-Q."/>
        </authorList>
    </citation>
    <scope>NUCLEOTIDE SEQUENCE</scope>
    <source>
        <tissue evidence="3">Leaf</tissue>
    </source>
</reference>
<evidence type="ECO:0000256" key="1">
    <source>
        <dbReference type="SAM" id="MobiDB-lite"/>
    </source>
</evidence>
<feature type="transmembrane region" description="Helical" evidence="2">
    <location>
        <begin position="87"/>
        <end position="106"/>
    </location>
</feature>
<keyword evidence="4" id="KW-1185">Reference proteome</keyword>
<name>A0A8T3BKX5_DENNO</name>
<accession>A0A8T3BKX5</accession>
<feature type="compositionally biased region" description="Polar residues" evidence="1">
    <location>
        <begin position="225"/>
        <end position="234"/>
    </location>
</feature>
<feature type="compositionally biased region" description="Basic and acidic residues" evidence="1">
    <location>
        <begin position="119"/>
        <end position="175"/>
    </location>
</feature>
<feature type="region of interest" description="Disordered" evidence="1">
    <location>
        <begin position="119"/>
        <end position="234"/>
    </location>
</feature>
<evidence type="ECO:0000313" key="4">
    <source>
        <dbReference type="Proteomes" id="UP000829196"/>
    </source>
</evidence>
<sequence length="234" mass="26271">MFSGSFGVLSLCLRHRCIVLRFQAFSAASSHTSSSRDSNSSKKELLLTEEAATRLDAYRQLENLDFKSAVKILFTKPPKGKKFGLDFHLVQLFFACLPSLAVYLVAQYARSEIRRMEAEVEKKKKETEEKERVKDAELTPTKEEPNKELSEVKTRLDALEEAVKEIVDEKRKNNDTDPNSTKNARNVKVESAVKNSENQNEAKGVGGSSSNTQNDKIQHKDADIRQTSTTGANK</sequence>
<comment type="caution">
    <text evidence="3">The sequence shown here is derived from an EMBL/GenBank/DDBJ whole genome shotgun (WGS) entry which is preliminary data.</text>
</comment>
<dbReference type="SMR" id="A0A8T3BKX5"/>
<dbReference type="AlphaFoldDB" id="A0A8T3BKX5"/>
<keyword evidence="2" id="KW-0812">Transmembrane</keyword>
<dbReference type="OrthoDB" id="2021107at2759"/>
<keyword evidence="2" id="KW-1133">Transmembrane helix</keyword>
<keyword evidence="2" id="KW-0472">Membrane</keyword>
<dbReference type="PANTHER" id="PTHR36339:SF2">
    <property type="entry name" value="F23A5.5"/>
    <property type="match status" value="1"/>
</dbReference>
<gene>
    <name evidence="3" type="ORF">KFK09_008353</name>
</gene>
<dbReference type="EMBL" id="JAGYWB010000007">
    <property type="protein sequence ID" value="KAI0515687.1"/>
    <property type="molecule type" value="Genomic_DNA"/>
</dbReference>
<proteinExistence type="predicted"/>
<dbReference type="PANTHER" id="PTHR36339">
    <property type="entry name" value="F23A5.5"/>
    <property type="match status" value="1"/>
</dbReference>
<organism evidence="3 4">
    <name type="scientific">Dendrobium nobile</name>
    <name type="common">Orchid</name>
    <dbReference type="NCBI Taxonomy" id="94219"/>
    <lineage>
        <taxon>Eukaryota</taxon>
        <taxon>Viridiplantae</taxon>
        <taxon>Streptophyta</taxon>
        <taxon>Embryophyta</taxon>
        <taxon>Tracheophyta</taxon>
        <taxon>Spermatophyta</taxon>
        <taxon>Magnoliopsida</taxon>
        <taxon>Liliopsida</taxon>
        <taxon>Asparagales</taxon>
        <taxon>Orchidaceae</taxon>
        <taxon>Epidendroideae</taxon>
        <taxon>Malaxideae</taxon>
        <taxon>Dendrobiinae</taxon>
        <taxon>Dendrobium</taxon>
    </lineage>
</organism>